<evidence type="ECO:0000313" key="2">
    <source>
        <dbReference type="EMBL" id="ETF04283.1"/>
    </source>
</evidence>
<dbReference type="InterPro" id="IPR000835">
    <property type="entry name" value="HTH_MarR-typ"/>
</dbReference>
<comment type="caution">
    <text evidence="2">The sequence shown here is derived from an EMBL/GenBank/DDBJ whole genome shotgun (WGS) entry which is preliminary data.</text>
</comment>
<dbReference type="Proteomes" id="UP000018733">
    <property type="component" value="Unassembled WGS sequence"/>
</dbReference>
<dbReference type="GO" id="GO:0006950">
    <property type="term" value="P:response to stress"/>
    <property type="evidence" value="ECO:0007669"/>
    <property type="project" value="TreeGrafter"/>
</dbReference>
<name>V8QY34_9BURK</name>
<proteinExistence type="predicted"/>
<dbReference type="InterPro" id="IPR039422">
    <property type="entry name" value="MarR/SlyA-like"/>
</dbReference>
<reference evidence="2 3" key="1">
    <citation type="journal article" date="2014" name="Genome Announc.">
        <title>Draft Genome Sequence of Advenella kashmirensis Strain W13003, a Polycyclic Aromatic Hydrocarbon-Degrading Bacterium.</title>
        <authorList>
            <person name="Wang X."/>
            <person name="Jin D."/>
            <person name="Zhou L."/>
            <person name="Wu L."/>
            <person name="An W."/>
            <person name="Zhao L."/>
        </authorList>
    </citation>
    <scope>NUCLEOTIDE SEQUENCE [LARGE SCALE GENOMIC DNA]</scope>
    <source>
        <strain evidence="2 3">W13003</strain>
    </source>
</reference>
<protein>
    <submittedName>
        <fullName evidence="2">MarR family transcriptional regulator</fullName>
    </submittedName>
</protein>
<evidence type="ECO:0000313" key="3">
    <source>
        <dbReference type="Proteomes" id="UP000018733"/>
    </source>
</evidence>
<accession>V8QY34</accession>
<dbReference type="Pfam" id="PF12802">
    <property type="entry name" value="MarR_2"/>
    <property type="match status" value="1"/>
</dbReference>
<dbReference type="PROSITE" id="PS50995">
    <property type="entry name" value="HTH_MARR_2"/>
    <property type="match status" value="1"/>
</dbReference>
<dbReference type="InterPro" id="IPR036390">
    <property type="entry name" value="WH_DNA-bd_sf"/>
</dbReference>
<feature type="domain" description="HTH marR-type" evidence="1">
    <location>
        <begin position="1"/>
        <end position="119"/>
    </location>
</feature>
<dbReference type="SUPFAM" id="SSF46785">
    <property type="entry name" value="Winged helix' DNA-binding domain"/>
    <property type="match status" value="1"/>
</dbReference>
<dbReference type="HOGENOM" id="CLU_083287_7_0_4"/>
<gene>
    <name evidence="2" type="ORF">W822_03700</name>
</gene>
<dbReference type="PANTHER" id="PTHR33164">
    <property type="entry name" value="TRANSCRIPTIONAL REGULATOR, MARR FAMILY"/>
    <property type="match status" value="1"/>
</dbReference>
<dbReference type="EMBL" id="AYXT01000001">
    <property type="protein sequence ID" value="ETF04283.1"/>
    <property type="molecule type" value="Genomic_DNA"/>
</dbReference>
<dbReference type="AlphaFoldDB" id="V8QY34"/>
<keyword evidence="3" id="KW-1185">Reference proteome</keyword>
<dbReference type="InterPro" id="IPR036388">
    <property type="entry name" value="WH-like_DNA-bd_sf"/>
</dbReference>
<dbReference type="InterPro" id="IPR011991">
    <property type="entry name" value="ArsR-like_HTH"/>
</dbReference>
<dbReference type="SMART" id="SM00347">
    <property type="entry name" value="HTH_MARR"/>
    <property type="match status" value="1"/>
</dbReference>
<sequence length="126" mass="14175">MEIARLIQETGQALVPDSCLMLLPHIDIGGTRSTDIARRAGMTKQAVTQVIQQMEKAGLVQREPDPADARAILISFTEFGIGYLRDMHAVIDRVELDLSKQLGQEQMKQLRSTLDFMAYDWPSMNK</sequence>
<dbReference type="CDD" id="cd00090">
    <property type="entry name" value="HTH_ARSR"/>
    <property type="match status" value="1"/>
</dbReference>
<organism evidence="2 3">
    <name type="scientific">Advenella kashmirensis W13003</name>
    <dbReference type="NCBI Taxonomy" id="1424334"/>
    <lineage>
        <taxon>Bacteria</taxon>
        <taxon>Pseudomonadati</taxon>
        <taxon>Pseudomonadota</taxon>
        <taxon>Betaproteobacteria</taxon>
        <taxon>Burkholderiales</taxon>
        <taxon>Alcaligenaceae</taxon>
    </lineage>
</organism>
<evidence type="ECO:0000259" key="1">
    <source>
        <dbReference type="PROSITE" id="PS50995"/>
    </source>
</evidence>
<dbReference type="Gene3D" id="1.10.10.10">
    <property type="entry name" value="Winged helix-like DNA-binding domain superfamily/Winged helix DNA-binding domain"/>
    <property type="match status" value="1"/>
</dbReference>
<dbReference type="PANTHER" id="PTHR33164:SF43">
    <property type="entry name" value="HTH-TYPE TRANSCRIPTIONAL REPRESSOR YETL"/>
    <property type="match status" value="1"/>
</dbReference>
<dbReference type="GO" id="GO:0003700">
    <property type="term" value="F:DNA-binding transcription factor activity"/>
    <property type="evidence" value="ECO:0007669"/>
    <property type="project" value="InterPro"/>
</dbReference>
<dbReference type="PATRIC" id="fig|1424334.3.peg.744"/>
<dbReference type="eggNOG" id="COG1846">
    <property type="taxonomic scope" value="Bacteria"/>
</dbReference>